<evidence type="ECO:0000313" key="3">
    <source>
        <dbReference type="Proteomes" id="UP000234328"/>
    </source>
</evidence>
<dbReference type="EMBL" id="PDNV01000003">
    <property type="protein sequence ID" value="PLC54837.1"/>
    <property type="molecule type" value="Genomic_DNA"/>
</dbReference>
<name>A0A2N4UII1_9BURK</name>
<evidence type="ECO:0000256" key="1">
    <source>
        <dbReference type="SAM" id="MobiDB-lite"/>
    </source>
</evidence>
<organism evidence="2 3">
    <name type="scientific">Pollutimonas nitritireducens</name>
    <dbReference type="NCBI Taxonomy" id="2045209"/>
    <lineage>
        <taxon>Bacteria</taxon>
        <taxon>Pseudomonadati</taxon>
        <taxon>Pseudomonadota</taxon>
        <taxon>Betaproteobacteria</taxon>
        <taxon>Burkholderiales</taxon>
        <taxon>Alcaligenaceae</taxon>
        <taxon>Pollutimonas</taxon>
    </lineage>
</organism>
<feature type="region of interest" description="Disordered" evidence="1">
    <location>
        <begin position="1"/>
        <end position="85"/>
    </location>
</feature>
<evidence type="ECO:0000313" key="2">
    <source>
        <dbReference type="EMBL" id="PLC54837.1"/>
    </source>
</evidence>
<dbReference type="Proteomes" id="UP000234328">
    <property type="component" value="Unassembled WGS sequence"/>
</dbReference>
<sequence>MAEAKKLTSPSQPDQKKAKNQNEMHPRPELGLKSVAEESEYANEDPGMQEAAGQKATQCGGNQNPQGTPATPPVPNNEAPMSLGK</sequence>
<keyword evidence="3" id="KW-1185">Reference proteome</keyword>
<dbReference type="AlphaFoldDB" id="A0A2N4UII1"/>
<dbReference type="RefSeq" id="WP_102068914.1">
    <property type="nucleotide sequence ID" value="NZ_PDNV01000003.1"/>
</dbReference>
<reference evidence="2 3" key="1">
    <citation type="submission" date="2017-10" db="EMBL/GenBank/DDBJ databases">
        <title>Two draft genome sequences of Pusillimonas sp. strains isolated from a nitrate- and radionuclide-contaminated groundwater in Russia.</title>
        <authorList>
            <person name="Grouzdev D.S."/>
            <person name="Tourova T.P."/>
            <person name="Goeva M.A."/>
            <person name="Babich T.L."/>
            <person name="Sokolova D.S."/>
            <person name="Abdullin R."/>
            <person name="Poltaraus A.B."/>
            <person name="Toshchakov S.V."/>
            <person name="Nazina T.N."/>
        </authorList>
    </citation>
    <scope>NUCLEOTIDE SEQUENCE [LARGE SCALE GENOMIC DNA]</scope>
    <source>
        <strain evidence="2 3">JR1/69-2-13</strain>
    </source>
</reference>
<feature type="compositionally biased region" description="Basic and acidic residues" evidence="1">
    <location>
        <begin position="14"/>
        <end position="30"/>
    </location>
</feature>
<proteinExistence type="predicted"/>
<gene>
    <name evidence="2" type="ORF">CR155_05065</name>
</gene>
<accession>A0A2N4UII1</accession>
<comment type="caution">
    <text evidence="2">The sequence shown here is derived from an EMBL/GenBank/DDBJ whole genome shotgun (WGS) entry which is preliminary data.</text>
</comment>
<feature type="compositionally biased region" description="Polar residues" evidence="1">
    <location>
        <begin position="55"/>
        <end position="69"/>
    </location>
</feature>
<protein>
    <submittedName>
        <fullName evidence="2">Uncharacterized protein</fullName>
    </submittedName>
</protein>